<dbReference type="SMART" id="SM00332">
    <property type="entry name" value="PP2Cc"/>
    <property type="match status" value="1"/>
</dbReference>
<dbReference type="NCBIfam" id="NF033484">
    <property type="entry name" value="Stp1_PP2C_phos"/>
    <property type="match status" value="1"/>
</dbReference>
<dbReference type="SMART" id="SM00331">
    <property type="entry name" value="PP2C_SIG"/>
    <property type="match status" value="1"/>
</dbReference>
<dbReference type="Pfam" id="PF13672">
    <property type="entry name" value="PP2C_2"/>
    <property type="match status" value="1"/>
</dbReference>
<evidence type="ECO:0000313" key="3">
    <source>
        <dbReference type="Proteomes" id="UP000000263"/>
    </source>
</evidence>
<gene>
    <name evidence="2" type="ordered locus">Rcas_2391</name>
</gene>
<dbReference type="OrthoDB" id="152713at2"/>
<evidence type="ECO:0000313" key="2">
    <source>
        <dbReference type="EMBL" id="ABU58473.1"/>
    </source>
</evidence>
<dbReference type="PROSITE" id="PS51746">
    <property type="entry name" value="PPM_2"/>
    <property type="match status" value="1"/>
</dbReference>
<organism evidence="2 3">
    <name type="scientific">Roseiflexus castenholzii (strain DSM 13941 / HLO8)</name>
    <dbReference type="NCBI Taxonomy" id="383372"/>
    <lineage>
        <taxon>Bacteria</taxon>
        <taxon>Bacillati</taxon>
        <taxon>Chloroflexota</taxon>
        <taxon>Chloroflexia</taxon>
        <taxon>Chloroflexales</taxon>
        <taxon>Roseiflexineae</taxon>
        <taxon>Roseiflexaceae</taxon>
        <taxon>Roseiflexus</taxon>
    </lineage>
</organism>
<dbReference type="STRING" id="383372.Rcas_2391"/>
<dbReference type="InterPro" id="IPR036457">
    <property type="entry name" value="PPM-type-like_dom_sf"/>
</dbReference>
<dbReference type="HOGENOM" id="CLU_741544_0_0_0"/>
<dbReference type="KEGG" id="rca:Rcas_2391"/>
<dbReference type="InterPro" id="IPR001932">
    <property type="entry name" value="PPM-type_phosphatase-like_dom"/>
</dbReference>
<evidence type="ECO:0000259" key="1">
    <source>
        <dbReference type="PROSITE" id="PS51746"/>
    </source>
</evidence>
<name>A7NLS5_ROSCS</name>
<dbReference type="RefSeq" id="WP_012120897.1">
    <property type="nucleotide sequence ID" value="NC_009767.1"/>
</dbReference>
<dbReference type="SUPFAM" id="SSF81606">
    <property type="entry name" value="PP2C-like"/>
    <property type="match status" value="1"/>
</dbReference>
<accession>A7NLS5</accession>
<dbReference type="AlphaFoldDB" id="A7NLS5"/>
<keyword evidence="3" id="KW-1185">Reference proteome</keyword>
<sequence length="422" mass="45373">MPRSRFCPTCGQALPQAALPFSAAPLLDVSDPPVEGVLTNGKRFHVSSDALDLRELLHVVESSVQWWQRGLTSSNAVTREQAARAIDDLSQIMHSLSQQLAQGRTTIRVTRRLPVLRAFDVACPSCGCGNRAGARFCQRCGALLQAAPRYGVGSVQSRLLSFQIVARTDTGRVRQQNQDAVYAGEIDLPGQKKAYLCLVADGMGGAAAGEYASRLAADVSRTYLERESASHPPPTDDAWQTLLRDAVRAANRRIYDAAHADSARRGMGTTLTIALLVGDRLHIASVGDSRAYLLNLHGVTDDGAPSAQLTSDHSLVARLVDIGQLTPEQARTHPQRNILYRSIGTDPSVDVDTRSEALEPGDIVLLCSDGLVNHVSDEEIAQIALGESDLERAATRLISLANERGGRDNISVVMVRVASDTG</sequence>
<reference evidence="2 3" key="1">
    <citation type="submission" date="2007-08" db="EMBL/GenBank/DDBJ databases">
        <title>Complete sequence of Roseiflexus castenholzii DSM 13941.</title>
        <authorList>
            <consortium name="US DOE Joint Genome Institute"/>
            <person name="Copeland A."/>
            <person name="Lucas S."/>
            <person name="Lapidus A."/>
            <person name="Barry K."/>
            <person name="Glavina del Rio T."/>
            <person name="Dalin E."/>
            <person name="Tice H."/>
            <person name="Pitluck S."/>
            <person name="Thompson L.S."/>
            <person name="Brettin T."/>
            <person name="Bruce D."/>
            <person name="Detter J.C."/>
            <person name="Han C."/>
            <person name="Tapia R."/>
            <person name="Schmutz J."/>
            <person name="Larimer F."/>
            <person name="Land M."/>
            <person name="Hauser L."/>
            <person name="Kyrpides N."/>
            <person name="Mikhailova N."/>
            <person name="Bryant D.A."/>
            <person name="Hanada S."/>
            <person name="Tsukatani Y."/>
            <person name="Richardson P."/>
        </authorList>
    </citation>
    <scope>NUCLEOTIDE SEQUENCE [LARGE SCALE GENOMIC DNA]</scope>
    <source>
        <strain evidence="3">DSM 13941 / HLO8</strain>
    </source>
</reference>
<protein>
    <submittedName>
        <fullName evidence="2">Protein serine/threonine phosphatase</fullName>
    </submittedName>
</protein>
<dbReference type="eggNOG" id="COG0631">
    <property type="taxonomic scope" value="Bacteria"/>
</dbReference>
<proteinExistence type="predicted"/>
<feature type="domain" description="PPM-type phosphatase" evidence="1">
    <location>
        <begin position="163"/>
        <end position="417"/>
    </location>
</feature>
<dbReference type="CDD" id="cd00143">
    <property type="entry name" value="PP2Cc"/>
    <property type="match status" value="1"/>
</dbReference>
<dbReference type="EMBL" id="CP000804">
    <property type="protein sequence ID" value="ABU58473.1"/>
    <property type="molecule type" value="Genomic_DNA"/>
</dbReference>
<dbReference type="Proteomes" id="UP000000263">
    <property type="component" value="Chromosome"/>
</dbReference>
<dbReference type="Gene3D" id="3.60.40.10">
    <property type="entry name" value="PPM-type phosphatase domain"/>
    <property type="match status" value="1"/>
</dbReference>
<dbReference type="PANTHER" id="PTHR47992">
    <property type="entry name" value="PROTEIN PHOSPHATASE"/>
    <property type="match status" value="1"/>
</dbReference>
<dbReference type="GO" id="GO:0004722">
    <property type="term" value="F:protein serine/threonine phosphatase activity"/>
    <property type="evidence" value="ECO:0007669"/>
    <property type="project" value="InterPro"/>
</dbReference>
<dbReference type="InterPro" id="IPR015655">
    <property type="entry name" value="PP2C"/>
</dbReference>